<evidence type="ECO:0000313" key="3">
    <source>
        <dbReference type="EMBL" id="OAT26430.1"/>
    </source>
</evidence>
<dbReference type="PANTHER" id="PTHR30290">
    <property type="entry name" value="PERIPLASMIC BINDING COMPONENT OF ABC TRANSPORTER"/>
    <property type="match status" value="1"/>
</dbReference>
<dbReference type="Gene3D" id="3.10.105.10">
    <property type="entry name" value="Dipeptide-binding Protein, Domain 3"/>
    <property type="match status" value="1"/>
</dbReference>
<reference evidence="3 4" key="1">
    <citation type="submission" date="2016-04" db="EMBL/GenBank/DDBJ databases">
        <title>ATOL: Assembling a taxonomically balanced genome-scale reconstruction of the evolutionary history of the Enterobacteriaceae.</title>
        <authorList>
            <person name="Plunkett G.III."/>
            <person name="Neeno-Eckwall E.C."/>
            <person name="Glasner J.D."/>
            <person name="Perna N.T."/>
        </authorList>
    </citation>
    <scope>NUCLEOTIDE SEQUENCE [LARGE SCALE GENOMIC DNA]</scope>
    <source>
        <strain evidence="3 4">ATCC 51602</strain>
    </source>
</reference>
<dbReference type="PANTHER" id="PTHR30290:SF23">
    <property type="entry name" value="PERIPLASMIC MUREIN PEPTIDE-BINDING PROTEIN"/>
    <property type="match status" value="1"/>
</dbReference>
<organism evidence="3 4">
    <name type="scientific">Buttiauxella ferragutiae ATCC 51602</name>
    <dbReference type="NCBI Taxonomy" id="1354252"/>
    <lineage>
        <taxon>Bacteria</taxon>
        <taxon>Pseudomonadati</taxon>
        <taxon>Pseudomonadota</taxon>
        <taxon>Gammaproteobacteria</taxon>
        <taxon>Enterobacterales</taxon>
        <taxon>Enterobacteriaceae</taxon>
        <taxon>Buttiauxella</taxon>
    </lineage>
</organism>
<comment type="caution">
    <text evidence="3">The sequence shown here is derived from an EMBL/GenBank/DDBJ whole genome shotgun (WGS) entry which is preliminary data.</text>
</comment>
<feature type="signal peptide" evidence="1">
    <location>
        <begin position="1"/>
        <end position="23"/>
    </location>
</feature>
<evidence type="ECO:0000313" key="4">
    <source>
        <dbReference type="Proteomes" id="UP000078407"/>
    </source>
</evidence>
<dbReference type="Gene3D" id="3.90.76.10">
    <property type="entry name" value="Dipeptide-binding Protein, Domain 1"/>
    <property type="match status" value="1"/>
</dbReference>
<dbReference type="EMBL" id="LXEQ01000047">
    <property type="protein sequence ID" value="OAT26430.1"/>
    <property type="molecule type" value="Genomic_DNA"/>
</dbReference>
<name>A0ABX2W713_9ENTR</name>
<dbReference type="PIRSF" id="PIRSF002741">
    <property type="entry name" value="MppA"/>
    <property type="match status" value="1"/>
</dbReference>
<keyword evidence="1" id="KW-0732">Signal</keyword>
<dbReference type="InterPro" id="IPR000914">
    <property type="entry name" value="SBP_5_dom"/>
</dbReference>
<proteinExistence type="predicted"/>
<protein>
    <submittedName>
        <fullName evidence="3">Periplasmic murein peptide-binding protein</fullName>
    </submittedName>
</protein>
<dbReference type="SUPFAM" id="SSF53850">
    <property type="entry name" value="Periplasmic binding protein-like II"/>
    <property type="match status" value="1"/>
</dbReference>
<dbReference type="RefSeq" id="WP_064546480.1">
    <property type="nucleotide sequence ID" value="NZ_LXEQ01000047.1"/>
</dbReference>
<evidence type="ECO:0000256" key="1">
    <source>
        <dbReference type="SAM" id="SignalP"/>
    </source>
</evidence>
<dbReference type="CDD" id="cd08504">
    <property type="entry name" value="PBP2_OppA"/>
    <property type="match status" value="1"/>
</dbReference>
<dbReference type="InterPro" id="IPR030678">
    <property type="entry name" value="Peptide/Ni-bd"/>
</dbReference>
<sequence>MRNRFRITTCALTLACSFSQAWAADIPAGTQLASDQSLVRHIKDEPASLDPVKAVGLPEIQVIRDLFEGLVNQNEKGQLEPGVATKWQSNDNRTWTFTLRNDARWSDGTPVTAQDFVYSWQRLVDPKNTSPFAWFAALAGINNAQAIIDGKMPADKLGVTAVDARTLRIQLDKPVPYFPNLTANFSFYPVPKAVVEKFGNDWTKPGNLVGNGAYTLKDRVVNEKLVAVQNKNYWDNSKTVITQVTFIPINQESSATKRYLAGDIDITESFPKNLYQKLLKDIPGQVYTPPQLGTYYYAFNTQKGPTADARVRLALSMTIDRHIMADKVLGTGEKPAWRFTPDVTAGFKPEPSPFEQMSQEEANAQAKTLLQAAGYGPNKPLNLTLLYNTSENHQKIAIAVASMWKKNLGVDVKLQNQEWKTYIDSRNTGNFDVIRASWVGDYNEPSTFLSLLTSTHSGNISRFNSPEYDKLMQQASQETTDVARNKDYNQAERIIQEQAPIAPIYQYTNGRLIKPWLKGYPINNPEDVAYSRTMYIVAH</sequence>
<feature type="chain" id="PRO_5046168583" evidence="1">
    <location>
        <begin position="24"/>
        <end position="539"/>
    </location>
</feature>
<accession>A0ABX2W713</accession>
<feature type="domain" description="Solute-binding protein family 5" evidence="2">
    <location>
        <begin position="79"/>
        <end position="455"/>
    </location>
</feature>
<dbReference type="Proteomes" id="UP000078407">
    <property type="component" value="Unassembled WGS sequence"/>
</dbReference>
<dbReference type="Pfam" id="PF00496">
    <property type="entry name" value="SBP_bac_5"/>
    <property type="match status" value="1"/>
</dbReference>
<dbReference type="Gene3D" id="3.40.190.10">
    <property type="entry name" value="Periplasmic binding protein-like II"/>
    <property type="match status" value="1"/>
</dbReference>
<evidence type="ECO:0000259" key="2">
    <source>
        <dbReference type="Pfam" id="PF00496"/>
    </source>
</evidence>
<dbReference type="InterPro" id="IPR039424">
    <property type="entry name" value="SBP_5"/>
</dbReference>
<keyword evidence="4" id="KW-1185">Reference proteome</keyword>
<gene>
    <name evidence="3" type="ORF">M976_03150</name>
</gene>